<reference evidence="1" key="1">
    <citation type="submission" date="2015-05" db="EMBL/GenBank/DDBJ databases">
        <authorList>
            <person name="Rattei Thomas"/>
        </authorList>
    </citation>
    <scope>NUCLEOTIDE SEQUENCE</scope>
    <source>
        <strain evidence="1">DC9</strain>
    </source>
</reference>
<proteinExistence type="predicted"/>
<protein>
    <submittedName>
        <fullName evidence="1">Uncharacterized protein</fullName>
    </submittedName>
</protein>
<accession>A0A0F7WZ75</accession>
<gene>
    <name evidence="1" type="ORF">BN1224_DC9_BU_00430</name>
</gene>
<dbReference type="EMBL" id="LN847051">
    <property type="protein sequence ID" value="CRI42718.1"/>
    <property type="molecule type" value="Genomic_DNA"/>
</dbReference>
<evidence type="ECO:0000313" key="1">
    <source>
        <dbReference type="EMBL" id="CRI42718.1"/>
    </source>
</evidence>
<sequence>MLPNHFDPCLQPVNLQLKQDRLAYGELVILLSKYQQKTFSSLLKEETCSLNRAKQHLLYKILRDFNTMQHLRSLGLNGWGEIPMSPCL</sequence>
<name>A0A0F7WZ75_CHLPN</name>
<organism evidence="1">
    <name type="scientific">Chlamydia pneumoniae</name>
    <name type="common">Chlamydophila pneumoniae</name>
    <dbReference type="NCBI Taxonomy" id="83558"/>
    <lineage>
        <taxon>Bacteria</taxon>
        <taxon>Pseudomonadati</taxon>
        <taxon>Chlamydiota</taxon>
        <taxon>Chlamydiia</taxon>
        <taxon>Chlamydiales</taxon>
        <taxon>Chlamydiaceae</taxon>
        <taxon>Chlamydia/Chlamydophila group</taxon>
        <taxon>Chlamydia</taxon>
    </lineage>
</organism>
<dbReference type="AlphaFoldDB" id="A0A0F7WZ75"/>